<organism evidence="1 2">
    <name type="scientific">Streptomyces glycanivorans</name>
    <dbReference type="NCBI Taxonomy" id="3033808"/>
    <lineage>
        <taxon>Bacteria</taxon>
        <taxon>Bacillati</taxon>
        <taxon>Actinomycetota</taxon>
        <taxon>Actinomycetes</taxon>
        <taxon>Kitasatosporales</taxon>
        <taxon>Streptomycetaceae</taxon>
        <taxon>Streptomyces</taxon>
    </lineage>
</organism>
<proteinExistence type="predicted"/>
<evidence type="ECO:0000313" key="1">
    <source>
        <dbReference type="EMBL" id="WLQ64086.1"/>
    </source>
</evidence>
<protein>
    <recommendedName>
        <fullName evidence="3">S1 motif domain-containing protein</fullName>
    </recommendedName>
</protein>
<evidence type="ECO:0008006" key="3">
    <source>
        <dbReference type="Google" id="ProtNLM"/>
    </source>
</evidence>
<name>A0ABY9J8G3_9ACTN</name>
<reference evidence="1 2" key="1">
    <citation type="submission" date="2023-03" db="EMBL/GenBank/DDBJ databases">
        <title>Isolation and description of six Streptomyces strains from soil environments, able to metabolize different microbial glucans.</title>
        <authorList>
            <person name="Widen T."/>
            <person name="Larsbrink J."/>
        </authorList>
    </citation>
    <scope>NUCLEOTIDE SEQUENCE [LARGE SCALE GENOMIC DNA]</scope>
    <source>
        <strain evidence="1 2">Alt3</strain>
    </source>
</reference>
<keyword evidence="2" id="KW-1185">Reference proteome</keyword>
<sequence>MSLEVSCTLQVYEVEYGDDHGGVCVVRCLSGVVRTGQLFLSPTTATPGPAPAVTLTATRIECYGREVPFLDPPHTARVTLSGGPITGLTRGAVLSAALRPTGPPVSAQLVNDQEADVVVTAVASVGSSVEVAGAAVAGFIDQVKHTSWWSEEVPAPQVGDQLHVVVLDDSRDPVRLSALRSDIETARTSRARRRAT</sequence>
<dbReference type="RefSeq" id="WP_261988660.1">
    <property type="nucleotide sequence ID" value="NZ_CP120983.1"/>
</dbReference>
<gene>
    <name evidence="1" type="ORF">P8A20_10990</name>
</gene>
<evidence type="ECO:0000313" key="2">
    <source>
        <dbReference type="Proteomes" id="UP001224433"/>
    </source>
</evidence>
<dbReference type="Proteomes" id="UP001224433">
    <property type="component" value="Chromosome"/>
</dbReference>
<accession>A0ABY9J8G3</accession>
<dbReference type="EMBL" id="CP120983">
    <property type="protein sequence ID" value="WLQ64086.1"/>
    <property type="molecule type" value="Genomic_DNA"/>
</dbReference>